<name>A0AB39JFG7_9VIRU</name>
<protein>
    <submittedName>
        <fullName evidence="1">Uncharacterized protein</fullName>
    </submittedName>
</protein>
<gene>
    <name evidence="1" type="ORF">FloV-SA2_00526</name>
</gene>
<reference evidence="1" key="1">
    <citation type="submission" date="2024-03" db="EMBL/GenBank/DDBJ databases">
        <title>Eukaryotic viruses encode the ribosomal protein eL40.</title>
        <authorList>
            <person name="Thomy J."/>
            <person name="Schvarcz C.R."/>
            <person name="McBeain K.A."/>
            <person name="Edwards K.F."/>
            <person name="Steward G.F."/>
        </authorList>
    </citation>
    <scope>NUCLEOTIDE SEQUENCE</scope>
    <source>
        <strain evidence="1">FloV-SA2</strain>
    </source>
</reference>
<organism evidence="1">
    <name type="scientific">Florenciella sp. virus SA2</name>
    <dbReference type="NCBI Taxonomy" id="3240092"/>
    <lineage>
        <taxon>Viruses</taxon>
    </lineage>
</organism>
<accession>A0AB39JFG7</accession>
<evidence type="ECO:0000313" key="1">
    <source>
        <dbReference type="EMBL" id="XDO02344.1"/>
    </source>
</evidence>
<dbReference type="EMBL" id="PP542043">
    <property type="protein sequence ID" value="XDO02344.1"/>
    <property type="molecule type" value="Genomic_DNA"/>
</dbReference>
<proteinExistence type="predicted"/>
<sequence>MYKSNNAFQQWLDQNGYYYIKDKNNKPSFKSKLTIKLKKHYLTQTKGKSKKFFSFK</sequence>